<sequence length="101" mass="11083">MTSVFKRLVPTFNRILVKKFEAETKTRTGIILQDPADKTAYGEIVSAGPGNFDNNGKVIPLGVKVGDIVVLPDYGGSKINLKDGEFFVYRDTDILGVLHKN</sequence>
<evidence type="ECO:0000313" key="5">
    <source>
        <dbReference type="Proteomes" id="UP000009168"/>
    </source>
</evidence>
<accession>Q23AS6</accession>
<dbReference type="EMBL" id="GG662723">
    <property type="protein sequence ID" value="EAR93616.1"/>
    <property type="molecule type" value="Genomic_DNA"/>
</dbReference>
<dbReference type="GO" id="GO:0046872">
    <property type="term" value="F:metal ion binding"/>
    <property type="evidence" value="ECO:0007669"/>
    <property type="project" value="TreeGrafter"/>
</dbReference>
<dbReference type="KEGG" id="tet:TTHERM_00770690"/>
<dbReference type="STRING" id="312017.Q23AS6"/>
<dbReference type="InterPro" id="IPR011032">
    <property type="entry name" value="GroES-like_sf"/>
</dbReference>
<dbReference type="GO" id="GO:0051082">
    <property type="term" value="F:unfolded protein binding"/>
    <property type="evidence" value="ECO:0007669"/>
    <property type="project" value="TreeGrafter"/>
</dbReference>
<dbReference type="Pfam" id="PF00166">
    <property type="entry name" value="Cpn10"/>
    <property type="match status" value="1"/>
</dbReference>
<dbReference type="HOGENOM" id="CLU_132825_0_2_1"/>
<dbReference type="PANTHER" id="PTHR10772:SF0">
    <property type="entry name" value="10 KDA HEAT SHOCK PROTEIN, MITOCHONDRIAL"/>
    <property type="match status" value="1"/>
</dbReference>
<dbReference type="PRINTS" id="PR00297">
    <property type="entry name" value="CHAPERONIN10"/>
</dbReference>
<evidence type="ECO:0000256" key="2">
    <source>
        <dbReference type="ARBA" id="ARBA00023186"/>
    </source>
</evidence>
<dbReference type="AlphaFoldDB" id="Q23AS6"/>
<dbReference type="eggNOG" id="KOG1641">
    <property type="taxonomic scope" value="Eukaryota"/>
</dbReference>
<dbReference type="InParanoid" id="Q23AS6"/>
<dbReference type="RefSeq" id="XP_001013861.1">
    <property type="nucleotide sequence ID" value="XM_001013861.3"/>
</dbReference>
<dbReference type="Proteomes" id="UP000009168">
    <property type="component" value="Unassembled WGS sequence"/>
</dbReference>
<dbReference type="SMART" id="SM00883">
    <property type="entry name" value="Cpn10"/>
    <property type="match status" value="1"/>
</dbReference>
<dbReference type="GO" id="GO:0005524">
    <property type="term" value="F:ATP binding"/>
    <property type="evidence" value="ECO:0007669"/>
    <property type="project" value="InterPro"/>
</dbReference>
<gene>
    <name evidence="4" type="ORF">TTHERM_00770690</name>
</gene>
<dbReference type="PANTHER" id="PTHR10772">
    <property type="entry name" value="10 KDA HEAT SHOCK PROTEIN"/>
    <property type="match status" value="1"/>
</dbReference>
<evidence type="ECO:0000256" key="1">
    <source>
        <dbReference type="ARBA" id="ARBA00006975"/>
    </source>
</evidence>
<name>Q23AS6_TETTS</name>
<keyword evidence="5" id="KW-1185">Reference proteome</keyword>
<dbReference type="CDD" id="cd00320">
    <property type="entry name" value="cpn10"/>
    <property type="match status" value="1"/>
</dbReference>
<dbReference type="GO" id="GO:0051087">
    <property type="term" value="F:protein-folding chaperone binding"/>
    <property type="evidence" value="ECO:0007669"/>
    <property type="project" value="TreeGrafter"/>
</dbReference>
<protein>
    <submittedName>
        <fullName evidence="4">10 kDa chaperonin</fullName>
    </submittedName>
</protein>
<reference evidence="5" key="1">
    <citation type="journal article" date="2006" name="PLoS Biol.">
        <title>Macronuclear genome sequence of the ciliate Tetrahymena thermophila, a model eukaryote.</title>
        <authorList>
            <person name="Eisen J.A."/>
            <person name="Coyne R.S."/>
            <person name="Wu M."/>
            <person name="Wu D."/>
            <person name="Thiagarajan M."/>
            <person name="Wortman J.R."/>
            <person name="Badger J.H."/>
            <person name="Ren Q."/>
            <person name="Amedeo P."/>
            <person name="Jones K.M."/>
            <person name="Tallon L.J."/>
            <person name="Delcher A.L."/>
            <person name="Salzberg S.L."/>
            <person name="Silva J.C."/>
            <person name="Haas B.J."/>
            <person name="Majoros W.H."/>
            <person name="Farzad M."/>
            <person name="Carlton J.M."/>
            <person name="Smith R.K. Jr."/>
            <person name="Garg J."/>
            <person name="Pearlman R.E."/>
            <person name="Karrer K.M."/>
            <person name="Sun L."/>
            <person name="Manning G."/>
            <person name="Elde N.C."/>
            <person name="Turkewitz A.P."/>
            <person name="Asai D.J."/>
            <person name="Wilkes D.E."/>
            <person name="Wang Y."/>
            <person name="Cai H."/>
            <person name="Collins K."/>
            <person name="Stewart B.A."/>
            <person name="Lee S.R."/>
            <person name="Wilamowska K."/>
            <person name="Weinberg Z."/>
            <person name="Ruzzo W.L."/>
            <person name="Wloga D."/>
            <person name="Gaertig J."/>
            <person name="Frankel J."/>
            <person name="Tsao C.-C."/>
            <person name="Gorovsky M.A."/>
            <person name="Keeling P.J."/>
            <person name="Waller R.F."/>
            <person name="Patron N.J."/>
            <person name="Cherry J.M."/>
            <person name="Stover N.A."/>
            <person name="Krieger C.J."/>
            <person name="del Toro C."/>
            <person name="Ryder H.F."/>
            <person name="Williamson S.C."/>
            <person name="Barbeau R.A."/>
            <person name="Hamilton E.P."/>
            <person name="Orias E."/>
        </authorList>
    </citation>
    <scope>NUCLEOTIDE SEQUENCE [LARGE SCALE GENOMIC DNA]</scope>
    <source>
        <strain evidence="5">SB210</strain>
    </source>
</reference>
<proteinExistence type="inferred from homology"/>
<dbReference type="GO" id="GO:0005739">
    <property type="term" value="C:mitochondrion"/>
    <property type="evidence" value="ECO:0007669"/>
    <property type="project" value="UniProtKB-ARBA"/>
</dbReference>
<dbReference type="FunFam" id="2.30.33.40:FF:000002">
    <property type="entry name" value="10 kDa chaperonin, mitochondrial"/>
    <property type="match status" value="1"/>
</dbReference>
<dbReference type="GeneID" id="7823105"/>
<dbReference type="FunCoup" id="Q23AS6">
    <property type="interactions" value="277"/>
</dbReference>
<dbReference type="Gene3D" id="2.30.33.40">
    <property type="entry name" value="GroES chaperonin"/>
    <property type="match status" value="1"/>
</dbReference>
<keyword evidence="2 3" id="KW-0143">Chaperone</keyword>
<dbReference type="OrthoDB" id="184876at2759"/>
<evidence type="ECO:0000256" key="3">
    <source>
        <dbReference type="RuleBase" id="RU003479"/>
    </source>
</evidence>
<dbReference type="InterPro" id="IPR020818">
    <property type="entry name" value="Chaperonin_GroES"/>
</dbReference>
<organism evidence="4 5">
    <name type="scientific">Tetrahymena thermophila (strain SB210)</name>
    <dbReference type="NCBI Taxonomy" id="312017"/>
    <lineage>
        <taxon>Eukaryota</taxon>
        <taxon>Sar</taxon>
        <taxon>Alveolata</taxon>
        <taxon>Ciliophora</taxon>
        <taxon>Intramacronucleata</taxon>
        <taxon>Oligohymenophorea</taxon>
        <taxon>Hymenostomatida</taxon>
        <taxon>Tetrahymenina</taxon>
        <taxon>Tetrahymenidae</taxon>
        <taxon>Tetrahymena</taxon>
    </lineage>
</organism>
<dbReference type="InterPro" id="IPR037124">
    <property type="entry name" value="Chaperonin_GroES_sf"/>
</dbReference>
<evidence type="ECO:0000313" key="4">
    <source>
        <dbReference type="EMBL" id="EAR93616.1"/>
    </source>
</evidence>
<dbReference type="OMA" id="KVFYRQW"/>
<dbReference type="SUPFAM" id="SSF50129">
    <property type="entry name" value="GroES-like"/>
    <property type="match status" value="1"/>
</dbReference>
<dbReference type="GO" id="GO:0044183">
    <property type="term" value="F:protein folding chaperone"/>
    <property type="evidence" value="ECO:0007669"/>
    <property type="project" value="InterPro"/>
</dbReference>
<comment type="similarity">
    <text evidence="1 3">Belongs to the GroES chaperonin family.</text>
</comment>